<comment type="caution">
    <text evidence="14">The sequence shown here is derived from an EMBL/GenBank/DDBJ whole genome shotgun (WGS) entry which is preliminary data.</text>
</comment>
<dbReference type="InterPro" id="IPR018022">
    <property type="entry name" value="IPT"/>
</dbReference>
<accession>A0A9D1CGB2</accession>
<evidence type="ECO:0000256" key="5">
    <source>
        <dbReference type="ARBA" id="ARBA00022694"/>
    </source>
</evidence>
<gene>
    <name evidence="10 14" type="primary">miaA</name>
    <name evidence="14" type="ORF">EYH37_03145</name>
</gene>
<dbReference type="GO" id="GO:0052381">
    <property type="term" value="F:tRNA dimethylallyltransferase activity"/>
    <property type="evidence" value="ECO:0007669"/>
    <property type="project" value="UniProtKB-UniRule"/>
</dbReference>
<dbReference type="Pfam" id="PF01715">
    <property type="entry name" value="IPPT"/>
    <property type="match status" value="1"/>
</dbReference>
<dbReference type="Gene3D" id="1.10.20.140">
    <property type="match status" value="1"/>
</dbReference>
<feature type="region of interest" description="Interaction with substrate tRNA" evidence="10">
    <location>
        <begin position="36"/>
        <end position="39"/>
    </location>
</feature>
<comment type="similarity">
    <text evidence="3 10 13">Belongs to the IPP transferase family.</text>
</comment>
<keyword evidence="4 10" id="KW-0808">Transferase</keyword>
<comment type="caution">
    <text evidence="10">Lacks conserved residue(s) required for the propagation of feature annotation.</text>
</comment>
<protein>
    <recommendedName>
        <fullName evidence="10">tRNA dimethylallyltransferase</fullName>
        <ecNumber evidence="10">2.5.1.75</ecNumber>
    </recommendedName>
    <alternativeName>
        <fullName evidence="10">Dimethylallyl diphosphate:tRNA dimethylallyltransferase</fullName>
        <shortName evidence="10">DMAPP:tRNA dimethylallyltransferase</shortName>
        <shortName evidence="10">DMATase</shortName>
    </alternativeName>
    <alternativeName>
        <fullName evidence="10">Isopentenyl-diphosphate:tRNA isopentenyltransferase</fullName>
        <shortName evidence="10">IPP transferase</shortName>
        <shortName evidence="10">IPPT</shortName>
        <shortName evidence="10">IPTase</shortName>
    </alternativeName>
</protein>
<dbReference type="GO" id="GO:0005524">
    <property type="term" value="F:ATP binding"/>
    <property type="evidence" value="ECO:0007669"/>
    <property type="project" value="UniProtKB-UniRule"/>
</dbReference>
<evidence type="ECO:0000313" key="15">
    <source>
        <dbReference type="Proteomes" id="UP000606463"/>
    </source>
</evidence>
<dbReference type="HAMAP" id="MF_00185">
    <property type="entry name" value="IPP_trans"/>
    <property type="match status" value="1"/>
</dbReference>
<evidence type="ECO:0000256" key="10">
    <source>
        <dbReference type="HAMAP-Rule" id="MF_00185"/>
    </source>
</evidence>
<organism evidence="14 15">
    <name type="scientific">Aquifex aeolicus</name>
    <dbReference type="NCBI Taxonomy" id="63363"/>
    <lineage>
        <taxon>Bacteria</taxon>
        <taxon>Pseudomonadati</taxon>
        <taxon>Aquificota</taxon>
        <taxon>Aquificia</taxon>
        <taxon>Aquificales</taxon>
        <taxon>Aquificaceae</taxon>
        <taxon>Aquifex</taxon>
    </lineage>
</organism>
<evidence type="ECO:0000256" key="6">
    <source>
        <dbReference type="ARBA" id="ARBA00022741"/>
    </source>
</evidence>
<dbReference type="InterPro" id="IPR027417">
    <property type="entry name" value="P-loop_NTPase"/>
</dbReference>
<evidence type="ECO:0000256" key="7">
    <source>
        <dbReference type="ARBA" id="ARBA00022840"/>
    </source>
</evidence>
<evidence type="ECO:0000256" key="11">
    <source>
        <dbReference type="RuleBase" id="RU003783"/>
    </source>
</evidence>
<dbReference type="Gene3D" id="3.40.50.300">
    <property type="entry name" value="P-loop containing nucleotide triphosphate hydrolases"/>
    <property type="match status" value="1"/>
</dbReference>
<dbReference type="GO" id="GO:0006400">
    <property type="term" value="P:tRNA modification"/>
    <property type="evidence" value="ECO:0007669"/>
    <property type="project" value="TreeGrafter"/>
</dbReference>
<keyword evidence="8 10" id="KW-0460">Magnesium</keyword>
<comment type="subunit">
    <text evidence="10">Monomer.</text>
</comment>
<evidence type="ECO:0000256" key="1">
    <source>
        <dbReference type="ARBA" id="ARBA00001946"/>
    </source>
</evidence>
<dbReference type="NCBIfam" id="TIGR00174">
    <property type="entry name" value="miaA"/>
    <property type="match status" value="1"/>
</dbReference>
<keyword evidence="5 10" id="KW-0819">tRNA processing</keyword>
<dbReference type="Proteomes" id="UP000606463">
    <property type="component" value="Unassembled WGS sequence"/>
</dbReference>
<evidence type="ECO:0000256" key="4">
    <source>
        <dbReference type="ARBA" id="ARBA00022679"/>
    </source>
</evidence>
<keyword evidence="6 10" id="KW-0547">Nucleotide-binding</keyword>
<dbReference type="InterPro" id="IPR039657">
    <property type="entry name" value="Dimethylallyltransferase"/>
</dbReference>
<evidence type="ECO:0000256" key="3">
    <source>
        <dbReference type="ARBA" id="ARBA00005842"/>
    </source>
</evidence>
<dbReference type="EMBL" id="DQVE01000032">
    <property type="protein sequence ID" value="HIP98348.1"/>
    <property type="molecule type" value="Genomic_DNA"/>
</dbReference>
<comment type="catalytic activity">
    <reaction evidence="9 10 11">
        <text>adenosine(37) in tRNA + dimethylallyl diphosphate = N(6)-dimethylallyladenosine(37) in tRNA + diphosphate</text>
        <dbReference type="Rhea" id="RHEA:26482"/>
        <dbReference type="Rhea" id="RHEA-COMP:10162"/>
        <dbReference type="Rhea" id="RHEA-COMP:10375"/>
        <dbReference type="ChEBI" id="CHEBI:33019"/>
        <dbReference type="ChEBI" id="CHEBI:57623"/>
        <dbReference type="ChEBI" id="CHEBI:74411"/>
        <dbReference type="ChEBI" id="CHEBI:74415"/>
        <dbReference type="EC" id="2.5.1.75"/>
    </reaction>
</comment>
<sequence>MREKPLIVIGGPTAVGKTELSLLLAKKIGGEIISADSMAVYRGMDIGTAKPSPAERRAVNHHLIDVVEPNETFSIKRFIDLADRAVREIWEKGKVPIVVGGTYMYIHPLLYGLAETPPADWELRKKLYGRAEKEGKGQLWDELLKIDPVYAGKIHKNDLRRIVRALEVYLLTGKPYSSFHTNWENAQPRYPYLGVFLVRPWEDLYKRIRNRVWDMVREGLLGEISDLLQKGFKTAVTSPQAIDYKEFIPYFESKKSLLECIYDTIKHTKEQAKRQLRWFKRYRDWLRIDLSTTENPKAVNLTIEEYRKRFPDA</sequence>
<reference evidence="14" key="1">
    <citation type="journal article" date="2020" name="ISME J.">
        <title>Gammaproteobacteria mediating utilization of methyl-, sulfur- and petroleum organic compounds in deep ocean hydrothermal plumes.</title>
        <authorList>
            <person name="Zhou Z."/>
            <person name="Liu Y."/>
            <person name="Pan J."/>
            <person name="Cron B.R."/>
            <person name="Toner B.M."/>
            <person name="Anantharaman K."/>
            <person name="Breier J.A."/>
            <person name="Dick G.J."/>
            <person name="Li M."/>
        </authorList>
    </citation>
    <scope>NUCLEOTIDE SEQUENCE</scope>
    <source>
        <strain evidence="14">SZUA-1501</strain>
    </source>
</reference>
<comment type="function">
    <text evidence="2 10 12">Catalyzes the transfer of a dimethylallyl group onto the adenine at position 37 in tRNAs that read codons beginning with uridine, leading to the formation of N6-(dimethylallyl)adenosine (i(6)A).</text>
</comment>
<dbReference type="FunFam" id="1.10.20.140:FF:000001">
    <property type="entry name" value="tRNA dimethylallyltransferase"/>
    <property type="match status" value="1"/>
</dbReference>
<dbReference type="PANTHER" id="PTHR11088">
    <property type="entry name" value="TRNA DIMETHYLALLYLTRANSFERASE"/>
    <property type="match status" value="1"/>
</dbReference>
<feature type="site" description="Interaction with substrate tRNA" evidence="10">
    <location>
        <position position="124"/>
    </location>
</feature>
<evidence type="ECO:0000256" key="12">
    <source>
        <dbReference type="RuleBase" id="RU003784"/>
    </source>
</evidence>
<proteinExistence type="inferred from homology"/>
<evidence type="ECO:0000313" key="14">
    <source>
        <dbReference type="EMBL" id="HIP98348.1"/>
    </source>
</evidence>
<evidence type="ECO:0000256" key="2">
    <source>
        <dbReference type="ARBA" id="ARBA00003213"/>
    </source>
</evidence>
<dbReference type="PANTHER" id="PTHR11088:SF60">
    <property type="entry name" value="TRNA DIMETHYLALLYLTRANSFERASE"/>
    <property type="match status" value="1"/>
</dbReference>
<evidence type="ECO:0000256" key="9">
    <source>
        <dbReference type="ARBA" id="ARBA00049563"/>
    </source>
</evidence>
<feature type="binding site" evidence="10">
    <location>
        <begin position="13"/>
        <end position="18"/>
    </location>
    <ligand>
        <name>substrate</name>
    </ligand>
</feature>
<name>A0A9D1CGB2_AQUAO</name>
<evidence type="ECO:0000256" key="13">
    <source>
        <dbReference type="RuleBase" id="RU003785"/>
    </source>
</evidence>
<dbReference type="EC" id="2.5.1.75" evidence="10"/>
<feature type="binding site" evidence="10">
    <location>
        <begin position="11"/>
        <end position="18"/>
    </location>
    <ligand>
        <name>ATP</name>
        <dbReference type="ChEBI" id="CHEBI:30616"/>
    </ligand>
</feature>
<keyword evidence="7 10" id="KW-0067">ATP-binding</keyword>
<feature type="site" description="Interaction with substrate tRNA" evidence="10">
    <location>
        <position position="102"/>
    </location>
</feature>
<comment type="cofactor">
    <cofactor evidence="1 10">
        <name>Mg(2+)</name>
        <dbReference type="ChEBI" id="CHEBI:18420"/>
    </cofactor>
</comment>
<dbReference type="AlphaFoldDB" id="A0A9D1CGB2"/>
<dbReference type="SUPFAM" id="SSF52540">
    <property type="entry name" value="P-loop containing nucleoside triphosphate hydrolases"/>
    <property type="match status" value="2"/>
</dbReference>
<evidence type="ECO:0000256" key="8">
    <source>
        <dbReference type="ARBA" id="ARBA00022842"/>
    </source>
</evidence>